<feature type="domain" description="Core shell protein Gag P30" evidence="2">
    <location>
        <begin position="380"/>
        <end position="574"/>
    </location>
</feature>
<evidence type="ECO:0000259" key="2">
    <source>
        <dbReference type="Pfam" id="PF02093"/>
    </source>
</evidence>
<feature type="region of interest" description="Disordered" evidence="1">
    <location>
        <begin position="11"/>
        <end position="287"/>
    </location>
</feature>
<reference evidence="3" key="3">
    <citation type="submission" date="2025-09" db="UniProtKB">
        <authorList>
            <consortium name="Ensembl"/>
        </authorList>
    </citation>
    <scope>IDENTIFICATION</scope>
</reference>
<proteinExistence type="predicted"/>
<accession>A0A8C3ELT7</accession>
<dbReference type="Ensembl" id="ENSCMUT00000024479.2">
    <property type="protein sequence ID" value="ENSCMUP00000022787.2"/>
    <property type="gene ID" value="ENSCMUG00000013992.2"/>
</dbReference>
<feature type="compositionally biased region" description="Basic and acidic residues" evidence="1">
    <location>
        <begin position="201"/>
        <end position="210"/>
    </location>
</feature>
<organism evidence="3 4">
    <name type="scientific">Corvus moneduloides</name>
    <name type="common">New Caledonian crow</name>
    <dbReference type="NCBI Taxonomy" id="1196302"/>
    <lineage>
        <taxon>Eukaryota</taxon>
        <taxon>Metazoa</taxon>
        <taxon>Chordata</taxon>
        <taxon>Craniata</taxon>
        <taxon>Vertebrata</taxon>
        <taxon>Euteleostomi</taxon>
        <taxon>Archelosauria</taxon>
        <taxon>Archosauria</taxon>
        <taxon>Dinosauria</taxon>
        <taxon>Saurischia</taxon>
        <taxon>Theropoda</taxon>
        <taxon>Coelurosauria</taxon>
        <taxon>Aves</taxon>
        <taxon>Neognathae</taxon>
        <taxon>Neoaves</taxon>
        <taxon>Telluraves</taxon>
        <taxon>Australaves</taxon>
        <taxon>Passeriformes</taxon>
        <taxon>Corvoidea</taxon>
        <taxon>Corvidae</taxon>
        <taxon>Corvus</taxon>
    </lineage>
</organism>
<reference evidence="3" key="2">
    <citation type="submission" date="2025-08" db="UniProtKB">
        <authorList>
            <consortium name="Ensembl"/>
        </authorList>
    </citation>
    <scope>IDENTIFICATION</scope>
</reference>
<evidence type="ECO:0000313" key="4">
    <source>
        <dbReference type="Proteomes" id="UP000694553"/>
    </source>
</evidence>
<feature type="compositionally biased region" description="Polar residues" evidence="1">
    <location>
        <begin position="213"/>
        <end position="228"/>
    </location>
</feature>
<protein>
    <recommendedName>
        <fullName evidence="2">Core shell protein Gag P30 domain-containing protein</fullName>
    </recommendedName>
</protein>
<dbReference type="AlphaFoldDB" id="A0A8C3ELT7"/>
<dbReference type="GO" id="GO:0019068">
    <property type="term" value="P:virion assembly"/>
    <property type="evidence" value="ECO:0007669"/>
    <property type="project" value="InterPro"/>
</dbReference>
<feature type="compositionally biased region" description="Basic and acidic residues" evidence="1">
    <location>
        <begin position="31"/>
        <end position="47"/>
    </location>
</feature>
<feature type="compositionally biased region" description="Basic and acidic residues" evidence="1">
    <location>
        <begin position="164"/>
        <end position="173"/>
    </location>
</feature>
<dbReference type="Proteomes" id="UP000694553">
    <property type="component" value="Unassembled WGS sequence"/>
</dbReference>
<dbReference type="Gene3D" id="1.10.375.10">
    <property type="entry name" value="Human Immunodeficiency Virus Type 1 Capsid Protein"/>
    <property type="match status" value="1"/>
</dbReference>
<dbReference type="InterPro" id="IPR003036">
    <property type="entry name" value="Gag_P30"/>
</dbReference>
<reference evidence="4" key="1">
    <citation type="submission" date="2019-10" db="EMBL/GenBank/DDBJ databases">
        <title>Corvus moneduloides (New Caledonian crow) genome, bCorMon1, primary haplotype.</title>
        <authorList>
            <person name="Rutz C."/>
            <person name="Fungtammasan C."/>
            <person name="Mountcastle J."/>
            <person name="Formenti G."/>
            <person name="Chow W."/>
            <person name="Howe K."/>
            <person name="Steele M.P."/>
            <person name="Fernandes J."/>
            <person name="Gilbert M.T.P."/>
            <person name="Fedrigo O."/>
            <person name="Jarvis E.D."/>
            <person name="Gemmell N."/>
        </authorList>
    </citation>
    <scope>NUCLEOTIDE SEQUENCE [LARGE SCALE GENOMIC DNA]</scope>
</reference>
<keyword evidence="4" id="KW-1185">Reference proteome</keyword>
<dbReference type="SUPFAM" id="SSF47943">
    <property type="entry name" value="Retrovirus capsid protein, N-terminal core domain"/>
    <property type="match status" value="1"/>
</dbReference>
<dbReference type="PANTHER" id="PTHR33166">
    <property type="entry name" value="GAG_P30 DOMAIN-CONTAINING PROTEIN"/>
    <property type="match status" value="1"/>
</dbReference>
<dbReference type="InterPro" id="IPR008919">
    <property type="entry name" value="Retrov_capsid_N"/>
</dbReference>
<evidence type="ECO:0000256" key="1">
    <source>
        <dbReference type="SAM" id="MobiDB-lite"/>
    </source>
</evidence>
<dbReference type="Pfam" id="PF02093">
    <property type="entry name" value="Gag_p30"/>
    <property type="match status" value="1"/>
</dbReference>
<dbReference type="InterPro" id="IPR050462">
    <property type="entry name" value="Retroviral_Gag-Pol_poly"/>
</dbReference>
<evidence type="ECO:0000313" key="3">
    <source>
        <dbReference type="Ensembl" id="ENSCMUP00000022787.2"/>
    </source>
</evidence>
<feature type="compositionally biased region" description="Basic and acidic residues" evidence="1">
    <location>
        <begin position="104"/>
        <end position="125"/>
    </location>
</feature>
<name>A0A8C3ELT7_CORMO</name>
<accession>A0A8U7MYA9</accession>
<sequence>MAMGQLSILLSSFPLPLPPLPLLRPLLSEQEWGRERAASSEPEERRRASPSPASSGAEGGHRGGRDAGVPPAPDRPRGREGVDWPPAPGRPRGREGVDWPPAPDRPRGGESTERPPAPDRPRGGEGVDWPPAPDRPRGREGVDWPPAPDRPRGGEGVDWPPAPDRPRGRESTERPPAPDFSRGRDREGGGEGAGWPPFPRYPEHGSEGRNGHGQLQQHSPVRRTTSLTPGDRQSRSLSPPCGTGSVKAEGRRDGPDPGGSYRARDGRSCLQPLPPYPSTAAKSEMVPDQHSAGTIFKTNEAISIKSEWDDSDTDVSHGEGGRRRGRIAREAMKAVSPVAKHARSKADKGGQEELALEAPLRQAVGNQGVIYMKTPFSLGELQQWKNSIGKYRDNPERVAMRVEMAIKSPNPDWGDRKVMLDELLDKTEREMVNKAAISAIETQIATGSLQGSINDIYALANPGWDPNVPEQMENQKRYQKWVVVGLKCAVPKAVNWARLYEIKQNPNETPTEFLNRLKEAAQKYTALDPDSPEQQIHLAYLFIGQSANDIKKKLQKIDGPPDISKLLNVAWKVYQNRDLAKINIINHTTKRNMIKESHLAHQKGVPLFP</sequence>